<dbReference type="PATRIC" id="fig|1191523.3.peg.1933"/>
<dbReference type="AlphaFoldDB" id="I6Z7B9"/>
<dbReference type="GO" id="GO:0000155">
    <property type="term" value="F:phosphorelay sensor kinase activity"/>
    <property type="evidence" value="ECO:0007669"/>
    <property type="project" value="InterPro"/>
</dbReference>
<evidence type="ECO:0000259" key="12">
    <source>
        <dbReference type="PROSITE" id="PS50109"/>
    </source>
</evidence>
<dbReference type="InterPro" id="IPR000700">
    <property type="entry name" value="PAS-assoc_C"/>
</dbReference>
<dbReference type="CDD" id="cd00082">
    <property type="entry name" value="HisKA"/>
    <property type="match status" value="1"/>
</dbReference>
<evidence type="ECO:0000259" key="14">
    <source>
        <dbReference type="PROSITE" id="PS50113"/>
    </source>
</evidence>
<dbReference type="PROSITE" id="PS50109">
    <property type="entry name" value="HIS_KIN"/>
    <property type="match status" value="1"/>
</dbReference>
<dbReference type="EC" id="2.7.13.3" evidence="3"/>
<dbReference type="Pfam" id="PF00512">
    <property type="entry name" value="HisKA"/>
    <property type="match status" value="1"/>
</dbReference>
<keyword evidence="4" id="KW-1003">Cell membrane</keyword>
<gene>
    <name evidence="15" type="ordered locus">MROS_1822</name>
</gene>
<dbReference type="OrthoDB" id="5522855at2"/>
<dbReference type="SUPFAM" id="SSF47384">
    <property type="entry name" value="Homodimeric domain of signal transducing histidine kinase"/>
    <property type="match status" value="1"/>
</dbReference>
<dbReference type="SMART" id="SM00091">
    <property type="entry name" value="PAS"/>
    <property type="match status" value="1"/>
</dbReference>
<dbReference type="Gene3D" id="3.30.450.20">
    <property type="entry name" value="PAS domain"/>
    <property type="match status" value="2"/>
</dbReference>
<dbReference type="eggNOG" id="COG4251">
    <property type="taxonomic scope" value="Bacteria"/>
</dbReference>
<evidence type="ECO:0000259" key="13">
    <source>
        <dbReference type="PROSITE" id="PS50112"/>
    </source>
</evidence>
<organism evidence="15 16">
    <name type="scientific">Melioribacter roseus (strain DSM 23840 / JCM 17771 / VKM B-2668 / P3M-2)</name>
    <dbReference type="NCBI Taxonomy" id="1191523"/>
    <lineage>
        <taxon>Bacteria</taxon>
        <taxon>Pseudomonadati</taxon>
        <taxon>Ignavibacteriota</taxon>
        <taxon>Ignavibacteria</taxon>
        <taxon>Ignavibacteriales</taxon>
        <taxon>Melioribacteraceae</taxon>
        <taxon>Melioribacter</taxon>
    </lineage>
</organism>
<name>I6Z7B9_MELRP</name>
<keyword evidence="8 15" id="KW-0418">Kinase</keyword>
<keyword evidence="10 11" id="KW-0472">Membrane</keyword>
<evidence type="ECO:0000256" key="8">
    <source>
        <dbReference type="ARBA" id="ARBA00022777"/>
    </source>
</evidence>
<evidence type="ECO:0000256" key="2">
    <source>
        <dbReference type="ARBA" id="ARBA00004651"/>
    </source>
</evidence>
<dbReference type="InterPro" id="IPR035965">
    <property type="entry name" value="PAS-like_dom_sf"/>
</dbReference>
<keyword evidence="16" id="KW-1185">Reference proteome</keyword>
<dbReference type="PROSITE" id="PS50112">
    <property type="entry name" value="PAS"/>
    <property type="match status" value="1"/>
</dbReference>
<dbReference type="InterPro" id="IPR003661">
    <property type="entry name" value="HisK_dim/P_dom"/>
</dbReference>
<reference evidence="15 16" key="1">
    <citation type="journal article" date="2013" name="PLoS ONE">
        <title>Genomic analysis of Melioribacter roseus, facultatively anaerobic organotrophic bacterium representing a novel deep lineage within Bacteriodetes/Chlorobi group.</title>
        <authorList>
            <person name="Kadnikov V.V."/>
            <person name="Mardanov A.V."/>
            <person name="Podosokorskaya O.A."/>
            <person name="Gavrilov S.N."/>
            <person name="Kublanov I.V."/>
            <person name="Beletsky A.V."/>
            <person name="Bonch-Osmolovskaya E.A."/>
            <person name="Ravin N.V."/>
        </authorList>
    </citation>
    <scope>NUCLEOTIDE SEQUENCE [LARGE SCALE GENOMIC DNA]</scope>
    <source>
        <strain evidence="16">JCM 17771 / P3M-2</strain>
    </source>
</reference>
<dbReference type="Gene3D" id="1.10.287.130">
    <property type="match status" value="1"/>
</dbReference>
<dbReference type="InterPro" id="IPR052162">
    <property type="entry name" value="Sensor_kinase/Photoreceptor"/>
</dbReference>
<feature type="transmembrane region" description="Helical" evidence="11">
    <location>
        <begin position="287"/>
        <end position="306"/>
    </location>
</feature>
<dbReference type="InterPro" id="IPR033479">
    <property type="entry name" value="dCache_1"/>
</dbReference>
<evidence type="ECO:0000256" key="11">
    <source>
        <dbReference type="SAM" id="Phobius"/>
    </source>
</evidence>
<feature type="transmembrane region" description="Helical" evidence="11">
    <location>
        <begin position="6"/>
        <end position="25"/>
    </location>
</feature>
<dbReference type="InterPro" id="IPR005467">
    <property type="entry name" value="His_kinase_dom"/>
</dbReference>
<evidence type="ECO:0000256" key="6">
    <source>
        <dbReference type="ARBA" id="ARBA00022679"/>
    </source>
</evidence>
<evidence type="ECO:0000256" key="9">
    <source>
        <dbReference type="ARBA" id="ARBA00022989"/>
    </source>
</evidence>
<keyword evidence="5" id="KW-0597">Phosphoprotein</keyword>
<dbReference type="CDD" id="cd00130">
    <property type="entry name" value="PAS"/>
    <property type="match status" value="1"/>
</dbReference>
<dbReference type="Pfam" id="PF02743">
    <property type="entry name" value="dCache_1"/>
    <property type="match status" value="1"/>
</dbReference>
<dbReference type="PANTHER" id="PTHR43304">
    <property type="entry name" value="PHYTOCHROME-LIKE PROTEIN CPH1"/>
    <property type="match status" value="1"/>
</dbReference>
<comment type="catalytic activity">
    <reaction evidence="1">
        <text>ATP + protein L-histidine = ADP + protein N-phospho-L-histidine.</text>
        <dbReference type="EC" id="2.7.13.3"/>
    </reaction>
</comment>
<evidence type="ECO:0000256" key="4">
    <source>
        <dbReference type="ARBA" id="ARBA00022475"/>
    </source>
</evidence>
<dbReference type="PRINTS" id="PR00344">
    <property type="entry name" value="BCTRLSENSOR"/>
</dbReference>
<comment type="subcellular location">
    <subcellularLocation>
        <location evidence="2">Cell membrane</location>
        <topology evidence="2">Multi-pass membrane protein</topology>
    </subcellularLocation>
</comment>
<dbReference type="InterPro" id="IPR004358">
    <property type="entry name" value="Sig_transdc_His_kin-like_C"/>
</dbReference>
<dbReference type="GO" id="GO:0005886">
    <property type="term" value="C:plasma membrane"/>
    <property type="evidence" value="ECO:0007669"/>
    <property type="project" value="UniProtKB-SubCell"/>
</dbReference>
<dbReference type="SMART" id="SM00387">
    <property type="entry name" value="HATPase_c"/>
    <property type="match status" value="1"/>
</dbReference>
<feature type="domain" description="Histidine kinase" evidence="12">
    <location>
        <begin position="457"/>
        <end position="670"/>
    </location>
</feature>
<accession>I6Z7B9</accession>
<dbReference type="PANTHER" id="PTHR43304:SF1">
    <property type="entry name" value="PAC DOMAIN-CONTAINING PROTEIN"/>
    <property type="match status" value="1"/>
</dbReference>
<dbReference type="SMART" id="SM00086">
    <property type="entry name" value="PAC"/>
    <property type="match status" value="1"/>
</dbReference>
<dbReference type="HOGENOM" id="CLU_466000_0_0_10"/>
<dbReference type="EMBL" id="CP003557">
    <property type="protein sequence ID" value="AFN75055.1"/>
    <property type="molecule type" value="Genomic_DNA"/>
</dbReference>
<sequence length="675" mass="78099">MNYRYWLLSILLFLVIALYTFVSFYSEEKINVIQNSYYLQRIHARQTSLSFSEMFDNWKGILNYLAADKDIIEMNKRGKEHLRFLYKNLRKELKSITRVGPDGKITFTVPYENAAGMDISSQAHVREIFQKKKPVISDVFLAVQGFYAIVIHVPVFKNDKFDGTIALVLNFEKIAEKFVREVTIGKSGYALLISRNGTELYCPRRKHVGNNIKLTIHDDPDFGNMIKRMLEGKEGTSHFYYDHASESYRKMRAFYMPIYLDGTFWSLAIVTSEEELTEGLANFRNKLLILISAIFLGAVLFSYYAFKSWGLVKETEKRKKAEARFRALLSNSNDIFMLINSEGVIQYVSSAIEMLTGFEPGDIENKPFDKFIHPEDLKNVVEVWDQVLQNERSLFRVEYRALKKDGEYMWLEAVGRNFLSEQHLNAVVVNIRDITERRIKDEEIRRKNEEITRFIYSVSHDLKSPVVTIRTFVDYMKENLKKNDIKKLSDDLIYIDKASDKMSKLIEDLLELSRLGRISHKTERLTLQEIVKDSLNLLAGQLKDKNIRIDVTDKPVIIYGDGDKLVDVFRNLIENSIKFTSDCEQAHIEVGVKENDEIIIYIKDNGSGIEPEYKNKLFGLFEKLHTNYEGTGLGLTIVKRIIEIHGGRIWIESEGLNKGTTVFITLPKTKIAGVV</sequence>
<dbReference type="RefSeq" id="WP_014856487.1">
    <property type="nucleotide sequence ID" value="NC_018178.1"/>
</dbReference>
<evidence type="ECO:0000256" key="7">
    <source>
        <dbReference type="ARBA" id="ARBA00022692"/>
    </source>
</evidence>
<evidence type="ECO:0000256" key="5">
    <source>
        <dbReference type="ARBA" id="ARBA00022553"/>
    </source>
</evidence>
<dbReference type="Gene3D" id="3.30.565.10">
    <property type="entry name" value="Histidine kinase-like ATPase, C-terminal domain"/>
    <property type="match status" value="1"/>
</dbReference>
<evidence type="ECO:0000256" key="1">
    <source>
        <dbReference type="ARBA" id="ARBA00000085"/>
    </source>
</evidence>
<dbReference type="NCBIfam" id="TIGR00229">
    <property type="entry name" value="sensory_box"/>
    <property type="match status" value="1"/>
</dbReference>
<evidence type="ECO:0000313" key="15">
    <source>
        <dbReference type="EMBL" id="AFN75055.1"/>
    </source>
</evidence>
<feature type="domain" description="PAC" evidence="14">
    <location>
        <begin position="395"/>
        <end position="446"/>
    </location>
</feature>
<dbReference type="FunFam" id="3.30.565.10:FF:000006">
    <property type="entry name" value="Sensor histidine kinase WalK"/>
    <property type="match status" value="1"/>
</dbReference>
<evidence type="ECO:0000256" key="3">
    <source>
        <dbReference type="ARBA" id="ARBA00012438"/>
    </source>
</evidence>
<keyword evidence="6" id="KW-0808">Transferase</keyword>
<dbReference type="Pfam" id="PF08447">
    <property type="entry name" value="PAS_3"/>
    <property type="match status" value="1"/>
</dbReference>
<dbReference type="STRING" id="1191523.MROS_1822"/>
<dbReference type="SMART" id="SM00388">
    <property type="entry name" value="HisKA"/>
    <property type="match status" value="1"/>
</dbReference>
<proteinExistence type="predicted"/>
<dbReference type="SUPFAM" id="SSF55785">
    <property type="entry name" value="PYP-like sensor domain (PAS domain)"/>
    <property type="match status" value="1"/>
</dbReference>
<dbReference type="InterPro" id="IPR036890">
    <property type="entry name" value="HATPase_C_sf"/>
</dbReference>
<dbReference type="CDD" id="cd12912">
    <property type="entry name" value="PDC2_MCP_like"/>
    <property type="match status" value="1"/>
</dbReference>
<dbReference type="InterPro" id="IPR000014">
    <property type="entry name" value="PAS"/>
</dbReference>
<dbReference type="SUPFAM" id="SSF55874">
    <property type="entry name" value="ATPase domain of HSP90 chaperone/DNA topoisomerase II/histidine kinase"/>
    <property type="match status" value="1"/>
</dbReference>
<evidence type="ECO:0000313" key="16">
    <source>
        <dbReference type="Proteomes" id="UP000009011"/>
    </source>
</evidence>
<dbReference type="Pfam" id="PF02518">
    <property type="entry name" value="HATPase_c"/>
    <property type="match status" value="1"/>
</dbReference>
<dbReference type="PROSITE" id="PS50113">
    <property type="entry name" value="PAC"/>
    <property type="match status" value="1"/>
</dbReference>
<protein>
    <recommendedName>
        <fullName evidence="3">histidine kinase</fullName>
        <ecNumber evidence="3">2.7.13.3</ecNumber>
    </recommendedName>
</protein>
<dbReference type="eggNOG" id="COG3452">
    <property type="taxonomic scope" value="Bacteria"/>
</dbReference>
<keyword evidence="9 11" id="KW-1133">Transmembrane helix</keyword>
<dbReference type="KEGG" id="mro:MROS_1822"/>
<dbReference type="InterPro" id="IPR003594">
    <property type="entry name" value="HATPase_dom"/>
</dbReference>
<dbReference type="InterPro" id="IPR013655">
    <property type="entry name" value="PAS_fold_3"/>
</dbReference>
<keyword evidence="7 11" id="KW-0812">Transmembrane</keyword>
<feature type="domain" description="PAS" evidence="13">
    <location>
        <begin position="321"/>
        <end position="391"/>
    </location>
</feature>
<dbReference type="InterPro" id="IPR036097">
    <property type="entry name" value="HisK_dim/P_sf"/>
</dbReference>
<dbReference type="eggNOG" id="COG2202">
    <property type="taxonomic scope" value="Bacteria"/>
</dbReference>
<evidence type="ECO:0000256" key="10">
    <source>
        <dbReference type="ARBA" id="ARBA00023136"/>
    </source>
</evidence>
<dbReference type="Proteomes" id="UP000009011">
    <property type="component" value="Chromosome"/>
</dbReference>
<dbReference type="InterPro" id="IPR001610">
    <property type="entry name" value="PAC"/>
</dbReference>